<comment type="caution">
    <text evidence="1">The sequence shown here is derived from an EMBL/GenBank/DDBJ whole genome shotgun (WGS) entry which is preliminary data.</text>
</comment>
<dbReference type="AlphaFoldDB" id="A0A4C1U8C5"/>
<name>A0A4C1U8C5_EUMVA</name>
<dbReference type="Proteomes" id="UP000299102">
    <property type="component" value="Unassembled WGS sequence"/>
</dbReference>
<sequence length="112" mass="12237">MSLRLRHRPPPPGPLLQRFAAVAAIRLDKRLSATTRYAPILINIVFSHRISSGRYQSVRCVSFHRPYAGSVNNSNTQPLPTVSVVSAVSAAARLPTCNCTAPPTTVNRRGFN</sequence>
<organism evidence="1 2">
    <name type="scientific">Eumeta variegata</name>
    <name type="common">Bagworm moth</name>
    <name type="synonym">Eumeta japonica</name>
    <dbReference type="NCBI Taxonomy" id="151549"/>
    <lineage>
        <taxon>Eukaryota</taxon>
        <taxon>Metazoa</taxon>
        <taxon>Ecdysozoa</taxon>
        <taxon>Arthropoda</taxon>
        <taxon>Hexapoda</taxon>
        <taxon>Insecta</taxon>
        <taxon>Pterygota</taxon>
        <taxon>Neoptera</taxon>
        <taxon>Endopterygota</taxon>
        <taxon>Lepidoptera</taxon>
        <taxon>Glossata</taxon>
        <taxon>Ditrysia</taxon>
        <taxon>Tineoidea</taxon>
        <taxon>Psychidae</taxon>
        <taxon>Oiketicinae</taxon>
        <taxon>Eumeta</taxon>
    </lineage>
</organism>
<evidence type="ECO:0000313" key="1">
    <source>
        <dbReference type="EMBL" id="GBP22601.1"/>
    </source>
</evidence>
<dbReference type="EMBL" id="BGZK01000141">
    <property type="protein sequence ID" value="GBP22601.1"/>
    <property type="molecule type" value="Genomic_DNA"/>
</dbReference>
<evidence type="ECO:0000313" key="2">
    <source>
        <dbReference type="Proteomes" id="UP000299102"/>
    </source>
</evidence>
<proteinExistence type="predicted"/>
<keyword evidence="2" id="KW-1185">Reference proteome</keyword>
<reference evidence="1 2" key="1">
    <citation type="journal article" date="2019" name="Commun. Biol.">
        <title>The bagworm genome reveals a unique fibroin gene that provides high tensile strength.</title>
        <authorList>
            <person name="Kono N."/>
            <person name="Nakamura H."/>
            <person name="Ohtoshi R."/>
            <person name="Tomita M."/>
            <person name="Numata K."/>
            <person name="Arakawa K."/>
        </authorList>
    </citation>
    <scope>NUCLEOTIDE SEQUENCE [LARGE SCALE GENOMIC DNA]</scope>
</reference>
<gene>
    <name evidence="1" type="ORF">EVAR_84841_1</name>
</gene>
<accession>A0A4C1U8C5</accession>
<protein>
    <submittedName>
        <fullName evidence="1">Uncharacterized protein</fullName>
    </submittedName>
</protein>